<dbReference type="AlphaFoldDB" id="A0A4Q2CX20"/>
<proteinExistence type="predicted"/>
<reference evidence="2 3" key="1">
    <citation type="submission" date="2019-01" db="EMBL/GenBank/DDBJ databases">
        <title>Draft genome sequence of Psathyrella aberdarensis IHI B618.</title>
        <authorList>
            <person name="Buettner E."/>
            <person name="Kellner H."/>
        </authorList>
    </citation>
    <scope>NUCLEOTIDE SEQUENCE [LARGE SCALE GENOMIC DNA]</scope>
    <source>
        <strain evidence="2 3">IHI B618</strain>
    </source>
</reference>
<accession>A0A4Q2CX20</accession>
<evidence type="ECO:0000256" key="1">
    <source>
        <dbReference type="SAM" id="MobiDB-lite"/>
    </source>
</evidence>
<name>A0A4Q2CX20_9AGAR</name>
<feature type="region of interest" description="Disordered" evidence="1">
    <location>
        <begin position="297"/>
        <end position="374"/>
    </location>
</feature>
<sequence length="407" mass="42510">MSNAFNSPLTSLAASLLREYPEGATEDHETTGVSARVTNDHNTGVSSAGRDEHDCKNTGHTSPTPIPAEHALNAETLNRASGLAQNIAENPGKNIRTPTRAHSIPLMPPTWRVVNASATNSSNASGSAAIISQNVSKTPKFRSLSELDKPGSKVASPEVSEAELSALSLKLDNFSLQPQPEPSASPSDSEIRKQIAEWPALYGNVPTPTAATGATEVCATAPRYPPSFPFMALAESVTRELQDSLQDSEFNGSGRAGSPMAKDSGSYPGSRGLSQDFDPTLNDGDVNIGSVGGSCVGSGSRTSSLASHQLEASSEDKDFVGSDRRASPAASVEGEKSDEDFDLGSDRRPSSAAGVELESLKDEDFDLGSDRASPAASVQLEGRRFRPGFGLSAFPGSKHRGGILIEG</sequence>
<evidence type="ECO:0000313" key="2">
    <source>
        <dbReference type="EMBL" id="RXW11293.1"/>
    </source>
</evidence>
<feature type="compositionally biased region" description="Polar residues" evidence="1">
    <location>
        <begin position="31"/>
        <end position="46"/>
    </location>
</feature>
<keyword evidence="3" id="KW-1185">Reference proteome</keyword>
<comment type="caution">
    <text evidence="2">The sequence shown here is derived from an EMBL/GenBank/DDBJ whole genome shotgun (WGS) entry which is preliminary data.</text>
</comment>
<feature type="region of interest" description="Disordered" evidence="1">
    <location>
        <begin position="240"/>
        <end position="285"/>
    </location>
</feature>
<organism evidence="2 3">
    <name type="scientific">Candolleomyces aberdarensis</name>
    <dbReference type="NCBI Taxonomy" id="2316362"/>
    <lineage>
        <taxon>Eukaryota</taxon>
        <taxon>Fungi</taxon>
        <taxon>Dikarya</taxon>
        <taxon>Basidiomycota</taxon>
        <taxon>Agaricomycotina</taxon>
        <taxon>Agaricomycetes</taxon>
        <taxon>Agaricomycetidae</taxon>
        <taxon>Agaricales</taxon>
        <taxon>Agaricineae</taxon>
        <taxon>Psathyrellaceae</taxon>
        <taxon>Candolleomyces</taxon>
    </lineage>
</organism>
<dbReference type="EMBL" id="SDEE01002074">
    <property type="protein sequence ID" value="RXW11293.1"/>
    <property type="molecule type" value="Genomic_DNA"/>
</dbReference>
<gene>
    <name evidence="2" type="ORF">EST38_g14561</name>
</gene>
<evidence type="ECO:0000313" key="3">
    <source>
        <dbReference type="Proteomes" id="UP000290288"/>
    </source>
</evidence>
<protein>
    <submittedName>
        <fullName evidence="2">Uncharacterized protein</fullName>
    </submittedName>
</protein>
<feature type="compositionally biased region" description="Basic and acidic residues" evidence="1">
    <location>
        <begin position="314"/>
        <end position="326"/>
    </location>
</feature>
<feature type="compositionally biased region" description="Basic and acidic residues" evidence="1">
    <location>
        <begin position="20"/>
        <end position="30"/>
    </location>
</feature>
<feature type="region of interest" description="Disordered" evidence="1">
    <location>
        <begin position="20"/>
        <end position="68"/>
    </location>
</feature>
<dbReference type="Proteomes" id="UP000290288">
    <property type="component" value="Unassembled WGS sequence"/>
</dbReference>